<dbReference type="GO" id="GO:0004386">
    <property type="term" value="F:helicase activity"/>
    <property type="evidence" value="ECO:0007669"/>
    <property type="project" value="UniProtKB-KW"/>
</dbReference>
<dbReference type="OrthoDB" id="6435532at2759"/>
<keyword evidence="1" id="KW-0378">Hydrolase</keyword>
<gene>
    <name evidence="1" type="primary">AVEN_204012_1</name>
    <name evidence="1" type="ORF">TNIN_53781</name>
</gene>
<comment type="caution">
    <text evidence="1">The sequence shown here is derived from an EMBL/GenBank/DDBJ whole genome shotgun (WGS) entry which is preliminary data.</text>
</comment>
<protein>
    <submittedName>
        <fullName evidence="1">ATP-dependent DNA helicase</fullName>
    </submittedName>
</protein>
<evidence type="ECO:0000313" key="1">
    <source>
        <dbReference type="EMBL" id="GFY68959.1"/>
    </source>
</evidence>
<dbReference type="AlphaFoldDB" id="A0A8X7CEE1"/>
<name>A0A8X7CEE1_9ARAC</name>
<evidence type="ECO:0000313" key="2">
    <source>
        <dbReference type="Proteomes" id="UP000886998"/>
    </source>
</evidence>
<reference evidence="1" key="1">
    <citation type="submission" date="2020-08" db="EMBL/GenBank/DDBJ databases">
        <title>Multicomponent nature underlies the extraordinary mechanical properties of spider dragline silk.</title>
        <authorList>
            <person name="Kono N."/>
            <person name="Nakamura H."/>
            <person name="Mori M."/>
            <person name="Yoshida Y."/>
            <person name="Ohtoshi R."/>
            <person name="Malay A.D."/>
            <person name="Moran D.A.P."/>
            <person name="Tomita M."/>
            <person name="Numata K."/>
            <person name="Arakawa K."/>
        </authorList>
    </citation>
    <scope>NUCLEOTIDE SEQUENCE</scope>
</reference>
<keyword evidence="1" id="KW-0067">ATP-binding</keyword>
<dbReference type="Proteomes" id="UP000886998">
    <property type="component" value="Unassembled WGS sequence"/>
</dbReference>
<proteinExistence type="predicted"/>
<dbReference type="EMBL" id="BMAV01017365">
    <property type="protein sequence ID" value="GFY68959.1"/>
    <property type="molecule type" value="Genomic_DNA"/>
</dbReference>
<sequence length="170" mass="19391">MFAVVLQVCAVSNPNQLWIHHQESLSEDILHQVRTQQRNMDLEISTKIFNEALIIIEDKVRSLGGSNLKSIELPQPYRDSNTIDDVIRERTYNVRELRKFLDDNEDKLLPDQREIIQKITESVFQETGGILLFDAPGNGSFASLDPDGTVSLKNIGRIVNTQEELLQVVF</sequence>
<accession>A0A8X7CEE1</accession>
<keyword evidence="1" id="KW-0547">Nucleotide-binding</keyword>
<keyword evidence="1" id="KW-0347">Helicase</keyword>
<organism evidence="1 2">
    <name type="scientific">Trichonephila inaurata madagascariensis</name>
    <dbReference type="NCBI Taxonomy" id="2747483"/>
    <lineage>
        <taxon>Eukaryota</taxon>
        <taxon>Metazoa</taxon>
        <taxon>Ecdysozoa</taxon>
        <taxon>Arthropoda</taxon>
        <taxon>Chelicerata</taxon>
        <taxon>Arachnida</taxon>
        <taxon>Araneae</taxon>
        <taxon>Araneomorphae</taxon>
        <taxon>Entelegynae</taxon>
        <taxon>Araneoidea</taxon>
        <taxon>Nephilidae</taxon>
        <taxon>Trichonephila</taxon>
        <taxon>Trichonephila inaurata</taxon>
    </lineage>
</organism>
<keyword evidence="2" id="KW-1185">Reference proteome</keyword>